<organism evidence="2 3">
    <name type="scientific">Heterodera schachtii</name>
    <name type="common">Sugarbeet cyst nematode worm</name>
    <name type="synonym">Tylenchus schachtii</name>
    <dbReference type="NCBI Taxonomy" id="97005"/>
    <lineage>
        <taxon>Eukaryota</taxon>
        <taxon>Metazoa</taxon>
        <taxon>Ecdysozoa</taxon>
        <taxon>Nematoda</taxon>
        <taxon>Chromadorea</taxon>
        <taxon>Rhabditida</taxon>
        <taxon>Tylenchina</taxon>
        <taxon>Tylenchomorpha</taxon>
        <taxon>Tylenchoidea</taxon>
        <taxon>Heteroderidae</taxon>
        <taxon>Heteroderinae</taxon>
        <taxon>Heterodera</taxon>
    </lineage>
</organism>
<sequence length="84" mass="9384">MGFLSAAPKTVLLTSGFCFSEKIDSNAVLVRALLLLLVVQFFALYFACILCRAIRLTHLFKFINTKDGYQCSDFFATKPVNSHS</sequence>
<protein>
    <submittedName>
        <fullName evidence="2">Uncharacterized protein</fullName>
    </submittedName>
</protein>
<gene>
    <name evidence="2" type="ORF">niasHS_010408</name>
</gene>
<accession>A0ABD2IZN9</accession>
<evidence type="ECO:0000313" key="3">
    <source>
        <dbReference type="Proteomes" id="UP001620645"/>
    </source>
</evidence>
<dbReference type="AlphaFoldDB" id="A0ABD2IZN9"/>
<keyword evidence="1" id="KW-1133">Transmembrane helix</keyword>
<evidence type="ECO:0000313" key="2">
    <source>
        <dbReference type="EMBL" id="KAL3085339.1"/>
    </source>
</evidence>
<dbReference type="EMBL" id="JBICCN010000232">
    <property type="protein sequence ID" value="KAL3085339.1"/>
    <property type="molecule type" value="Genomic_DNA"/>
</dbReference>
<proteinExistence type="predicted"/>
<keyword evidence="3" id="KW-1185">Reference proteome</keyword>
<keyword evidence="1" id="KW-0472">Membrane</keyword>
<keyword evidence="1" id="KW-0812">Transmembrane</keyword>
<evidence type="ECO:0000256" key="1">
    <source>
        <dbReference type="SAM" id="Phobius"/>
    </source>
</evidence>
<reference evidence="2 3" key="1">
    <citation type="submission" date="2024-10" db="EMBL/GenBank/DDBJ databases">
        <authorList>
            <person name="Kim D."/>
        </authorList>
    </citation>
    <scope>NUCLEOTIDE SEQUENCE [LARGE SCALE GENOMIC DNA]</scope>
    <source>
        <strain evidence="2">Taebaek</strain>
    </source>
</reference>
<feature type="transmembrane region" description="Helical" evidence="1">
    <location>
        <begin position="28"/>
        <end position="51"/>
    </location>
</feature>
<comment type="caution">
    <text evidence="2">The sequence shown here is derived from an EMBL/GenBank/DDBJ whole genome shotgun (WGS) entry which is preliminary data.</text>
</comment>
<dbReference type="Proteomes" id="UP001620645">
    <property type="component" value="Unassembled WGS sequence"/>
</dbReference>
<name>A0ABD2IZN9_HETSC</name>